<evidence type="ECO:0000313" key="8">
    <source>
        <dbReference type="Proteomes" id="UP000239772"/>
    </source>
</evidence>
<keyword evidence="4 6" id="KW-1133">Transmembrane helix</keyword>
<dbReference type="EMBL" id="PVZS01000002">
    <property type="protein sequence ID" value="PSC06594.1"/>
    <property type="molecule type" value="Genomic_DNA"/>
</dbReference>
<feature type="transmembrane region" description="Helical" evidence="6">
    <location>
        <begin position="270"/>
        <end position="291"/>
    </location>
</feature>
<accession>A0A2T1HYA5</accession>
<proteinExistence type="predicted"/>
<keyword evidence="2" id="KW-1003">Cell membrane</keyword>
<dbReference type="GO" id="GO:0005886">
    <property type="term" value="C:plasma membrane"/>
    <property type="evidence" value="ECO:0007669"/>
    <property type="project" value="UniProtKB-SubCell"/>
</dbReference>
<gene>
    <name evidence="7" type="ORF">SLNSH_01925</name>
</gene>
<dbReference type="RefSeq" id="WP_106334973.1">
    <property type="nucleotide sequence ID" value="NZ_PVZS01000002.1"/>
</dbReference>
<keyword evidence="5 6" id="KW-0472">Membrane</keyword>
<comment type="subcellular location">
    <subcellularLocation>
        <location evidence="1">Cell membrane</location>
        <topology evidence="1">Multi-pass membrane protein</topology>
    </subcellularLocation>
</comment>
<dbReference type="Pfam" id="PF02653">
    <property type="entry name" value="BPD_transp_2"/>
    <property type="match status" value="1"/>
</dbReference>
<dbReference type="InterPro" id="IPR043428">
    <property type="entry name" value="LivM-like"/>
</dbReference>
<keyword evidence="8" id="KW-1185">Reference proteome</keyword>
<sequence>MNRSLLTRLGLYAAIAAPSMLLVATDQPFLIQVAIGTLISAILALAWDILSRTGQVSLGHAAFFGIGGYGSALLTPVLGPVLGWAAGILLCGLVAVLLGAVTLRLRRLYFTIATLSFSLSIQVLILVTPGLTGGSTGIMPPVIAGGSPPLQLLFVTGCLVVAAGVSDVFLGRRFRPAFFMIRNNPELAAASGVPVTRLKILAFAVSGMVAGLAGSCYCGLYGYVIPDDVFTTNWNVLPLAVTVLGGMDTTLGPIVGAVVLRLLEELARQAVGGVGYQVVYGAVIILFIVGLPEGLAGLGRVVLRRFRPPGEGTRIKARLAS</sequence>
<keyword evidence="3 6" id="KW-0812">Transmembrane</keyword>
<feature type="transmembrane region" description="Helical" evidence="6">
    <location>
        <begin position="29"/>
        <end position="50"/>
    </location>
</feature>
<evidence type="ECO:0000256" key="3">
    <source>
        <dbReference type="ARBA" id="ARBA00022692"/>
    </source>
</evidence>
<feature type="transmembrane region" description="Helical" evidence="6">
    <location>
        <begin position="108"/>
        <end position="131"/>
    </location>
</feature>
<organism evidence="7 8">
    <name type="scientific">Alsobacter soli</name>
    <dbReference type="NCBI Taxonomy" id="2109933"/>
    <lineage>
        <taxon>Bacteria</taxon>
        <taxon>Pseudomonadati</taxon>
        <taxon>Pseudomonadota</taxon>
        <taxon>Alphaproteobacteria</taxon>
        <taxon>Hyphomicrobiales</taxon>
        <taxon>Alsobacteraceae</taxon>
        <taxon>Alsobacter</taxon>
    </lineage>
</organism>
<protein>
    <submittedName>
        <fullName evidence="7">Branched-chain amino acid ABC transporter permease</fullName>
    </submittedName>
</protein>
<dbReference type="Proteomes" id="UP000239772">
    <property type="component" value="Unassembled WGS sequence"/>
</dbReference>
<name>A0A2T1HYA5_9HYPH</name>
<dbReference type="OrthoDB" id="9814461at2"/>
<feature type="transmembrane region" description="Helical" evidence="6">
    <location>
        <begin position="200"/>
        <end position="224"/>
    </location>
</feature>
<feature type="transmembrane region" description="Helical" evidence="6">
    <location>
        <begin position="81"/>
        <end position="101"/>
    </location>
</feature>
<evidence type="ECO:0000256" key="6">
    <source>
        <dbReference type="SAM" id="Phobius"/>
    </source>
</evidence>
<evidence type="ECO:0000313" key="7">
    <source>
        <dbReference type="EMBL" id="PSC06594.1"/>
    </source>
</evidence>
<dbReference type="AlphaFoldDB" id="A0A2T1HYA5"/>
<feature type="transmembrane region" description="Helical" evidence="6">
    <location>
        <begin position="236"/>
        <end position="263"/>
    </location>
</feature>
<evidence type="ECO:0000256" key="5">
    <source>
        <dbReference type="ARBA" id="ARBA00023136"/>
    </source>
</evidence>
<dbReference type="PANTHER" id="PTHR30482">
    <property type="entry name" value="HIGH-AFFINITY BRANCHED-CHAIN AMINO ACID TRANSPORT SYSTEM PERMEASE"/>
    <property type="match status" value="1"/>
</dbReference>
<reference evidence="8" key="1">
    <citation type="submission" date="2018-03" db="EMBL/GenBank/DDBJ databases">
        <authorList>
            <person name="Sun L."/>
            <person name="Liu H."/>
            <person name="Chen W."/>
            <person name="Huang K."/>
            <person name="Liu W."/>
            <person name="Gao X."/>
        </authorList>
    </citation>
    <scope>NUCLEOTIDE SEQUENCE [LARGE SCALE GENOMIC DNA]</scope>
    <source>
        <strain evidence="8">SH9</strain>
    </source>
</reference>
<comment type="caution">
    <text evidence="7">The sequence shown here is derived from an EMBL/GenBank/DDBJ whole genome shotgun (WGS) entry which is preliminary data.</text>
</comment>
<feature type="transmembrane region" description="Helical" evidence="6">
    <location>
        <begin position="5"/>
        <end position="23"/>
    </location>
</feature>
<dbReference type="PANTHER" id="PTHR30482:SF20">
    <property type="entry name" value="HIGH-AFFINITY BRANCHED-CHAIN AMINO ACID TRANSPORT SYSTEM PERMEASE PROTEIN LIVM"/>
    <property type="match status" value="1"/>
</dbReference>
<evidence type="ECO:0000256" key="4">
    <source>
        <dbReference type="ARBA" id="ARBA00022989"/>
    </source>
</evidence>
<evidence type="ECO:0000256" key="1">
    <source>
        <dbReference type="ARBA" id="ARBA00004651"/>
    </source>
</evidence>
<feature type="transmembrane region" description="Helical" evidence="6">
    <location>
        <begin position="151"/>
        <end position="170"/>
    </location>
</feature>
<evidence type="ECO:0000256" key="2">
    <source>
        <dbReference type="ARBA" id="ARBA00022475"/>
    </source>
</evidence>
<dbReference type="GO" id="GO:0015658">
    <property type="term" value="F:branched-chain amino acid transmembrane transporter activity"/>
    <property type="evidence" value="ECO:0007669"/>
    <property type="project" value="InterPro"/>
</dbReference>
<dbReference type="InterPro" id="IPR001851">
    <property type="entry name" value="ABC_transp_permease"/>
</dbReference>
<dbReference type="CDD" id="cd06581">
    <property type="entry name" value="TM_PBP1_LivM_like"/>
    <property type="match status" value="1"/>
</dbReference>
<feature type="transmembrane region" description="Helical" evidence="6">
    <location>
        <begin position="57"/>
        <end position="75"/>
    </location>
</feature>